<dbReference type="Proteomes" id="UP001215598">
    <property type="component" value="Unassembled WGS sequence"/>
</dbReference>
<comment type="caution">
    <text evidence="2">The sequence shown here is derived from an EMBL/GenBank/DDBJ whole genome shotgun (WGS) entry which is preliminary data.</text>
</comment>
<keyword evidence="1" id="KW-0472">Membrane</keyword>
<evidence type="ECO:0000313" key="3">
    <source>
        <dbReference type="Proteomes" id="UP001215598"/>
    </source>
</evidence>
<feature type="non-terminal residue" evidence="2">
    <location>
        <position position="1"/>
    </location>
</feature>
<dbReference type="AlphaFoldDB" id="A0AAD7HMH9"/>
<organism evidence="2 3">
    <name type="scientific">Mycena metata</name>
    <dbReference type="NCBI Taxonomy" id="1033252"/>
    <lineage>
        <taxon>Eukaryota</taxon>
        <taxon>Fungi</taxon>
        <taxon>Dikarya</taxon>
        <taxon>Basidiomycota</taxon>
        <taxon>Agaricomycotina</taxon>
        <taxon>Agaricomycetes</taxon>
        <taxon>Agaricomycetidae</taxon>
        <taxon>Agaricales</taxon>
        <taxon>Marasmiineae</taxon>
        <taxon>Mycenaceae</taxon>
        <taxon>Mycena</taxon>
    </lineage>
</organism>
<name>A0AAD7HMH9_9AGAR</name>
<proteinExistence type="predicted"/>
<protein>
    <submittedName>
        <fullName evidence="2">Uncharacterized protein</fullName>
    </submittedName>
</protein>
<accession>A0AAD7HMH9</accession>
<feature type="non-terminal residue" evidence="2">
    <location>
        <position position="88"/>
    </location>
</feature>
<evidence type="ECO:0000313" key="2">
    <source>
        <dbReference type="EMBL" id="KAJ7724127.1"/>
    </source>
</evidence>
<keyword evidence="1" id="KW-0812">Transmembrane</keyword>
<keyword evidence="1" id="KW-1133">Transmembrane helix</keyword>
<evidence type="ECO:0000256" key="1">
    <source>
        <dbReference type="SAM" id="Phobius"/>
    </source>
</evidence>
<gene>
    <name evidence="2" type="ORF">B0H16DRAFT_1597226</name>
</gene>
<keyword evidence="3" id="KW-1185">Reference proteome</keyword>
<sequence>APQTTHLMIDTENAKSKREFKKLSKCMGDKLEKEMGRWVSFLAFFWCCFAGRFFFFWNTESHLATWRRCLRSTLLPVIALRPFKLTRP</sequence>
<reference evidence="2" key="1">
    <citation type="submission" date="2023-03" db="EMBL/GenBank/DDBJ databases">
        <title>Massive genome expansion in bonnet fungi (Mycena s.s.) driven by repeated elements and novel gene families across ecological guilds.</title>
        <authorList>
            <consortium name="Lawrence Berkeley National Laboratory"/>
            <person name="Harder C.B."/>
            <person name="Miyauchi S."/>
            <person name="Viragh M."/>
            <person name="Kuo A."/>
            <person name="Thoen E."/>
            <person name="Andreopoulos B."/>
            <person name="Lu D."/>
            <person name="Skrede I."/>
            <person name="Drula E."/>
            <person name="Henrissat B."/>
            <person name="Morin E."/>
            <person name="Kohler A."/>
            <person name="Barry K."/>
            <person name="LaButti K."/>
            <person name="Morin E."/>
            <person name="Salamov A."/>
            <person name="Lipzen A."/>
            <person name="Mereny Z."/>
            <person name="Hegedus B."/>
            <person name="Baldrian P."/>
            <person name="Stursova M."/>
            <person name="Weitz H."/>
            <person name="Taylor A."/>
            <person name="Grigoriev I.V."/>
            <person name="Nagy L.G."/>
            <person name="Martin F."/>
            <person name="Kauserud H."/>
        </authorList>
    </citation>
    <scope>NUCLEOTIDE SEQUENCE</scope>
    <source>
        <strain evidence="2">CBHHK182m</strain>
    </source>
</reference>
<dbReference type="EMBL" id="JARKIB010000205">
    <property type="protein sequence ID" value="KAJ7724127.1"/>
    <property type="molecule type" value="Genomic_DNA"/>
</dbReference>
<feature type="transmembrane region" description="Helical" evidence="1">
    <location>
        <begin position="38"/>
        <end position="58"/>
    </location>
</feature>